<evidence type="ECO:0000313" key="3">
    <source>
        <dbReference type="EMBL" id="VFB19799.1"/>
    </source>
</evidence>
<proteinExistence type="predicted"/>
<name>A0A266NQA4_PSEFR</name>
<gene>
    <name evidence="3" type="ORF">NCTC10754_02407</name>
    <name evidence="4" type="ORF">NCTC10754_04598</name>
    <name evidence="2" type="ORF">PI499_01455</name>
</gene>
<evidence type="ECO:0008006" key="7">
    <source>
        <dbReference type="Google" id="ProtNLM"/>
    </source>
</evidence>
<evidence type="ECO:0000313" key="4">
    <source>
        <dbReference type="EMBL" id="VFB21917.1"/>
    </source>
</evidence>
<dbReference type="PROSITE" id="PS51257">
    <property type="entry name" value="PROKAR_LIPOPROTEIN"/>
    <property type="match status" value="1"/>
</dbReference>
<organism evidence="3 5">
    <name type="scientific">Pseudomonas fragi</name>
    <dbReference type="NCBI Taxonomy" id="296"/>
    <lineage>
        <taxon>Bacteria</taxon>
        <taxon>Pseudomonadati</taxon>
        <taxon>Pseudomonadota</taxon>
        <taxon>Gammaproteobacteria</taxon>
        <taxon>Pseudomonadales</taxon>
        <taxon>Pseudomonadaceae</taxon>
        <taxon>Pseudomonas</taxon>
    </lineage>
</organism>
<dbReference type="Proteomes" id="UP001212337">
    <property type="component" value="Unassembled WGS sequence"/>
</dbReference>
<dbReference type="Proteomes" id="UP000330809">
    <property type="component" value="Unassembled WGS sequence"/>
</dbReference>
<evidence type="ECO:0000256" key="1">
    <source>
        <dbReference type="SAM" id="SignalP"/>
    </source>
</evidence>
<keyword evidence="1" id="KW-0732">Signal</keyword>
<feature type="signal peptide" evidence="1">
    <location>
        <begin position="1"/>
        <end position="19"/>
    </location>
</feature>
<reference evidence="2 6" key="2">
    <citation type="submission" date="2023-01" db="EMBL/GenBank/DDBJ databases">
        <title>Effects of deletion of Siderophore biosynthase gene in Pseudomonas fragi on quorum sensing and spoliage ability.</title>
        <authorList>
            <person name="Cui F."/>
            <person name="Wang D."/>
            <person name="Liu J."/>
            <person name="Wang Q."/>
            <person name="Li T."/>
            <person name="Li J."/>
        </authorList>
    </citation>
    <scope>NUCLEOTIDE SEQUENCE [LARGE SCALE GENOMIC DNA]</scope>
    <source>
        <strain evidence="2 6">MS-10</strain>
    </source>
</reference>
<dbReference type="AlphaFoldDB" id="A0A266NQA4"/>
<evidence type="ECO:0000313" key="2">
    <source>
        <dbReference type="EMBL" id="MDA7020547.1"/>
    </source>
</evidence>
<keyword evidence="6" id="KW-1185">Reference proteome</keyword>
<evidence type="ECO:0000313" key="6">
    <source>
        <dbReference type="Proteomes" id="UP001212337"/>
    </source>
</evidence>
<sequence>MRPFAIAALMLLLTGCVSKVVEYTPAKISPEQARSVIEQVLMEQPLKTRPEQVVFTDEYIGYGSGILSTTSGFASAVPLGGGAIAAGSSRTSSKAVQTRIYYNSIGSVALYSKRGRWVVQTRSTGGNVMNSSLVDTQKKAERFVDAMVSLKRG</sequence>
<feature type="chain" id="PRO_5011915310" description="Lipoprotein" evidence="1">
    <location>
        <begin position="20"/>
        <end position="153"/>
    </location>
</feature>
<protein>
    <recommendedName>
        <fullName evidence="7">Lipoprotein</fullName>
    </recommendedName>
</protein>
<dbReference type="EMBL" id="CAACYJ010000035">
    <property type="protein sequence ID" value="VFB19799.1"/>
    <property type="molecule type" value="Genomic_DNA"/>
</dbReference>
<accession>A0A266NQA4</accession>
<evidence type="ECO:0000313" key="5">
    <source>
        <dbReference type="Proteomes" id="UP000330809"/>
    </source>
</evidence>
<dbReference type="EMBL" id="CAACYJ010000040">
    <property type="protein sequence ID" value="VFB21917.1"/>
    <property type="molecule type" value="Genomic_DNA"/>
</dbReference>
<dbReference type="RefSeq" id="WP_095018797.1">
    <property type="nucleotide sequence ID" value="NZ_CAACYJ010000035.1"/>
</dbReference>
<reference evidence="3 5" key="1">
    <citation type="submission" date="2019-02" db="EMBL/GenBank/DDBJ databases">
        <authorList>
            <consortium name="Pathogen Informatics"/>
        </authorList>
    </citation>
    <scope>NUCLEOTIDE SEQUENCE [LARGE SCALE GENOMIC DNA]</scope>
    <source>
        <strain evidence="3 5">3012STDY7103891</strain>
    </source>
</reference>
<dbReference type="EMBL" id="JAQJVI010000001">
    <property type="protein sequence ID" value="MDA7020547.1"/>
    <property type="molecule type" value="Genomic_DNA"/>
</dbReference>